<keyword evidence="3" id="KW-1185">Reference proteome</keyword>
<gene>
    <name evidence="2" type="ORF">GCM10009802_02900</name>
</gene>
<feature type="compositionally biased region" description="Low complexity" evidence="1">
    <location>
        <begin position="93"/>
        <end position="104"/>
    </location>
</feature>
<dbReference type="Proteomes" id="UP001500443">
    <property type="component" value="Unassembled WGS sequence"/>
</dbReference>
<dbReference type="EMBL" id="BAAAPF010000003">
    <property type="protein sequence ID" value="GAA2107648.1"/>
    <property type="molecule type" value="Genomic_DNA"/>
</dbReference>
<evidence type="ECO:0000313" key="2">
    <source>
        <dbReference type="EMBL" id="GAA2107648.1"/>
    </source>
</evidence>
<accession>A0ABN2XAV5</accession>
<proteinExistence type="predicted"/>
<evidence type="ECO:0000256" key="1">
    <source>
        <dbReference type="SAM" id="MobiDB-lite"/>
    </source>
</evidence>
<sequence>MPDLLVRVDGTAVPLSDCVWVMFRPCGCPCGVLTAAYGDIAHATEAQAWHEFFPTKREREKYQRQGLRLELMVFDRYRREIDLAAKCPHGKSATTQQTLDAAAGGQAGGDPS</sequence>
<reference evidence="2 3" key="1">
    <citation type="journal article" date="2019" name="Int. J. Syst. Evol. Microbiol.">
        <title>The Global Catalogue of Microorganisms (GCM) 10K type strain sequencing project: providing services to taxonomists for standard genome sequencing and annotation.</title>
        <authorList>
            <consortium name="The Broad Institute Genomics Platform"/>
            <consortium name="The Broad Institute Genome Sequencing Center for Infectious Disease"/>
            <person name="Wu L."/>
            <person name="Ma J."/>
        </authorList>
    </citation>
    <scope>NUCLEOTIDE SEQUENCE [LARGE SCALE GENOMIC DNA]</scope>
    <source>
        <strain evidence="2 3">JCM 15481</strain>
    </source>
</reference>
<name>A0ABN2XAV5_9ACTN</name>
<dbReference type="RefSeq" id="WP_344286990.1">
    <property type="nucleotide sequence ID" value="NZ_BAAAPF010000003.1"/>
</dbReference>
<protein>
    <submittedName>
        <fullName evidence="2">Uncharacterized protein</fullName>
    </submittedName>
</protein>
<evidence type="ECO:0000313" key="3">
    <source>
        <dbReference type="Proteomes" id="UP001500443"/>
    </source>
</evidence>
<comment type="caution">
    <text evidence="2">The sequence shown here is derived from an EMBL/GenBank/DDBJ whole genome shotgun (WGS) entry which is preliminary data.</text>
</comment>
<organism evidence="2 3">
    <name type="scientific">Streptomyces synnematoformans</name>
    <dbReference type="NCBI Taxonomy" id="415721"/>
    <lineage>
        <taxon>Bacteria</taxon>
        <taxon>Bacillati</taxon>
        <taxon>Actinomycetota</taxon>
        <taxon>Actinomycetes</taxon>
        <taxon>Kitasatosporales</taxon>
        <taxon>Streptomycetaceae</taxon>
        <taxon>Streptomyces</taxon>
    </lineage>
</organism>
<feature type="region of interest" description="Disordered" evidence="1">
    <location>
        <begin position="89"/>
        <end position="112"/>
    </location>
</feature>